<dbReference type="GO" id="GO:0016712">
    <property type="term" value="F:oxidoreductase activity, acting on paired donors, with incorporation or reduction of molecular oxygen, reduced flavin or flavoprotein as one donor, and incorporation of one atom of oxygen"/>
    <property type="evidence" value="ECO:0007669"/>
    <property type="project" value="TreeGrafter"/>
</dbReference>
<keyword evidence="7" id="KW-0479">Metal-binding</keyword>
<evidence type="ECO:0000256" key="8">
    <source>
        <dbReference type="ARBA" id="ARBA00022824"/>
    </source>
</evidence>
<evidence type="ECO:0000313" key="15">
    <source>
        <dbReference type="EMBL" id="CAG7836818.1"/>
    </source>
</evidence>
<name>A0A8J2PMS5_9HEXA</name>
<proteinExistence type="inferred from homology"/>
<evidence type="ECO:0000256" key="13">
    <source>
        <dbReference type="ARBA" id="ARBA00023136"/>
    </source>
</evidence>
<dbReference type="InterPro" id="IPR001128">
    <property type="entry name" value="Cyt_P450"/>
</dbReference>
<evidence type="ECO:0000256" key="7">
    <source>
        <dbReference type="ARBA" id="ARBA00022723"/>
    </source>
</evidence>
<evidence type="ECO:0000256" key="9">
    <source>
        <dbReference type="ARBA" id="ARBA00022848"/>
    </source>
</evidence>
<dbReference type="FunFam" id="1.10.630.10:FF:000238">
    <property type="entry name" value="Cytochrome P450 2A6"/>
    <property type="match status" value="1"/>
</dbReference>
<dbReference type="GO" id="GO:0020037">
    <property type="term" value="F:heme binding"/>
    <property type="evidence" value="ECO:0007669"/>
    <property type="project" value="InterPro"/>
</dbReference>
<comment type="caution">
    <text evidence="15">The sequence shown here is derived from an EMBL/GenBank/DDBJ whole genome shotgun (WGS) entry which is preliminary data.</text>
</comment>
<evidence type="ECO:0000256" key="14">
    <source>
        <dbReference type="SAM" id="Phobius"/>
    </source>
</evidence>
<sequence length="411" mass="46325">MIATEILVLIITVLVFGYYFSTKKPKNFPPGPRPWPLFGNLFQLKQNQLRHEQFDALGKKYGDIVGLYFGSKAMVILNNPKHIKEAFAEHVFSGRDISNLIKDRNLGGNRGVLLCDGPAWQEQRRFALKSLRDFGFGKKSMEAIIMEEVNELIAGFKSQHGTPVTTQNRFNIAVLNGLWAIMTGERYSHDDPRLNHLIRGLTATIAKRPLSSVLADLFPIVYHMRKTFPSLFTITGGVFQKETYKLIGETIKSHQETVQEDSPRDFLDVYLNEVKKTKDPQSSFHGEDGILSLRVTMLDLFVAGAETTSTTLSWAFLILALHPEIQEKVHEEIKKVVGLSRHVSLTDRPDLPYLEATDMEVLRYSSLVSTGQLKVVPVEGEVKPTLAPRTLSSIVLMPTEHKLVILDRQVA</sequence>
<evidence type="ECO:0000313" key="16">
    <source>
        <dbReference type="Proteomes" id="UP000708208"/>
    </source>
</evidence>
<keyword evidence="10" id="KW-0560">Oxidoreductase</keyword>
<evidence type="ECO:0000256" key="3">
    <source>
        <dbReference type="ARBA" id="ARBA00004174"/>
    </source>
</evidence>
<organism evidence="15 16">
    <name type="scientific">Allacma fusca</name>
    <dbReference type="NCBI Taxonomy" id="39272"/>
    <lineage>
        <taxon>Eukaryota</taxon>
        <taxon>Metazoa</taxon>
        <taxon>Ecdysozoa</taxon>
        <taxon>Arthropoda</taxon>
        <taxon>Hexapoda</taxon>
        <taxon>Collembola</taxon>
        <taxon>Symphypleona</taxon>
        <taxon>Sminthuridae</taxon>
        <taxon>Allacma</taxon>
    </lineage>
</organism>
<dbReference type="OrthoDB" id="1055148at2759"/>
<evidence type="ECO:0000256" key="10">
    <source>
        <dbReference type="ARBA" id="ARBA00023002"/>
    </source>
</evidence>
<evidence type="ECO:0008006" key="17">
    <source>
        <dbReference type="Google" id="ProtNLM"/>
    </source>
</evidence>
<protein>
    <recommendedName>
        <fullName evidence="17">Cytochrome P450</fullName>
    </recommendedName>
</protein>
<evidence type="ECO:0000256" key="5">
    <source>
        <dbReference type="ARBA" id="ARBA00010617"/>
    </source>
</evidence>
<dbReference type="AlphaFoldDB" id="A0A8J2PMS5"/>
<comment type="subcellular location">
    <subcellularLocation>
        <location evidence="4">Endoplasmic reticulum membrane</location>
        <topology evidence="4">Peripheral membrane protein</topology>
    </subcellularLocation>
    <subcellularLocation>
        <location evidence="3">Microsome membrane</location>
        <topology evidence="3">Peripheral membrane protein</topology>
    </subcellularLocation>
</comment>
<evidence type="ECO:0000256" key="12">
    <source>
        <dbReference type="ARBA" id="ARBA00023033"/>
    </source>
</evidence>
<dbReference type="GO" id="GO:0008395">
    <property type="term" value="F:steroid hydroxylase activity"/>
    <property type="evidence" value="ECO:0007669"/>
    <property type="project" value="TreeGrafter"/>
</dbReference>
<comment type="function">
    <text evidence="2">May be involved in the metabolism of insect hormones and in the breakdown of synthetic insecticides.</text>
</comment>
<dbReference type="GO" id="GO:0006082">
    <property type="term" value="P:organic acid metabolic process"/>
    <property type="evidence" value="ECO:0007669"/>
    <property type="project" value="TreeGrafter"/>
</dbReference>
<keyword evidence="9" id="KW-0492">Microsome</keyword>
<accession>A0A8J2PMS5</accession>
<keyword evidence="6" id="KW-0349">Heme</keyword>
<evidence type="ECO:0000256" key="1">
    <source>
        <dbReference type="ARBA" id="ARBA00001971"/>
    </source>
</evidence>
<evidence type="ECO:0000256" key="11">
    <source>
        <dbReference type="ARBA" id="ARBA00023004"/>
    </source>
</evidence>
<dbReference type="PANTHER" id="PTHR24300">
    <property type="entry name" value="CYTOCHROME P450 508A4-RELATED"/>
    <property type="match status" value="1"/>
</dbReference>
<keyword evidence="14" id="KW-0812">Transmembrane</keyword>
<dbReference type="GO" id="GO:0006805">
    <property type="term" value="P:xenobiotic metabolic process"/>
    <property type="evidence" value="ECO:0007669"/>
    <property type="project" value="TreeGrafter"/>
</dbReference>
<keyword evidence="13 14" id="KW-0472">Membrane</keyword>
<reference evidence="15" key="1">
    <citation type="submission" date="2021-06" db="EMBL/GenBank/DDBJ databases">
        <authorList>
            <person name="Hodson N. C."/>
            <person name="Mongue J. A."/>
            <person name="Jaron S. K."/>
        </authorList>
    </citation>
    <scope>NUCLEOTIDE SEQUENCE</scope>
</reference>
<dbReference type="PANTHER" id="PTHR24300:SF376">
    <property type="entry name" value="CYTOCHROME P450 15A1"/>
    <property type="match status" value="1"/>
</dbReference>
<evidence type="ECO:0000256" key="6">
    <source>
        <dbReference type="ARBA" id="ARBA00022617"/>
    </source>
</evidence>
<dbReference type="GO" id="GO:0005789">
    <property type="term" value="C:endoplasmic reticulum membrane"/>
    <property type="evidence" value="ECO:0007669"/>
    <property type="project" value="UniProtKB-SubCell"/>
</dbReference>
<keyword evidence="14" id="KW-1133">Transmembrane helix</keyword>
<evidence type="ECO:0000256" key="4">
    <source>
        <dbReference type="ARBA" id="ARBA00004406"/>
    </source>
</evidence>
<comment type="similarity">
    <text evidence="5">Belongs to the cytochrome P450 family.</text>
</comment>
<feature type="transmembrane region" description="Helical" evidence="14">
    <location>
        <begin position="6"/>
        <end position="22"/>
    </location>
</feature>
<comment type="cofactor">
    <cofactor evidence="1">
        <name>heme</name>
        <dbReference type="ChEBI" id="CHEBI:30413"/>
    </cofactor>
</comment>
<keyword evidence="8" id="KW-0256">Endoplasmic reticulum</keyword>
<keyword evidence="16" id="KW-1185">Reference proteome</keyword>
<dbReference type="InterPro" id="IPR050182">
    <property type="entry name" value="Cytochrome_P450_fam2"/>
</dbReference>
<dbReference type="Pfam" id="PF00067">
    <property type="entry name" value="p450"/>
    <property type="match status" value="1"/>
</dbReference>
<dbReference type="GO" id="GO:0005506">
    <property type="term" value="F:iron ion binding"/>
    <property type="evidence" value="ECO:0007669"/>
    <property type="project" value="InterPro"/>
</dbReference>
<evidence type="ECO:0000256" key="2">
    <source>
        <dbReference type="ARBA" id="ARBA00003690"/>
    </source>
</evidence>
<dbReference type="EMBL" id="CAJVCH010571169">
    <property type="protein sequence ID" value="CAG7836818.1"/>
    <property type="molecule type" value="Genomic_DNA"/>
</dbReference>
<keyword evidence="12" id="KW-0503">Monooxygenase</keyword>
<dbReference type="Proteomes" id="UP000708208">
    <property type="component" value="Unassembled WGS sequence"/>
</dbReference>
<gene>
    <name evidence="15" type="ORF">AFUS01_LOCUS46015</name>
</gene>
<keyword evidence="11" id="KW-0408">Iron</keyword>